<dbReference type="Gene3D" id="1.10.10.10">
    <property type="entry name" value="Winged helix-like DNA-binding domain superfamily/Winged helix DNA-binding domain"/>
    <property type="match status" value="1"/>
</dbReference>
<dbReference type="PANTHER" id="PTHR37296:SF1">
    <property type="entry name" value="CONSERVED VIRULENCE FACTOR B"/>
    <property type="match status" value="1"/>
</dbReference>
<feature type="domain" description="Conserved virulence factor B third S1" evidence="5">
    <location>
        <begin position="143"/>
        <end position="216"/>
    </location>
</feature>
<comment type="caution">
    <text evidence="6">The sequence shown here is derived from an EMBL/GenBank/DDBJ whole genome shotgun (WGS) entry which is preliminary data.</text>
</comment>
<proteinExistence type="inferred from homology"/>
<organism evidence="6 7">
    <name type="scientific">Weissella soli</name>
    <dbReference type="NCBI Taxonomy" id="155866"/>
    <lineage>
        <taxon>Bacteria</taxon>
        <taxon>Bacillati</taxon>
        <taxon>Bacillota</taxon>
        <taxon>Bacilli</taxon>
        <taxon>Lactobacillales</taxon>
        <taxon>Lactobacillaceae</taxon>
        <taxon>Weissella</taxon>
    </lineage>
</organism>
<dbReference type="Gene3D" id="2.40.50.140">
    <property type="entry name" value="Nucleic acid-binding proteins"/>
    <property type="match status" value="2"/>
</dbReference>
<evidence type="ECO:0000259" key="3">
    <source>
        <dbReference type="Pfam" id="PF17783"/>
    </source>
</evidence>
<dbReference type="InterPro" id="IPR014464">
    <property type="entry name" value="CvfB_fam"/>
</dbReference>
<evidence type="ECO:0000256" key="1">
    <source>
        <dbReference type="PIRNR" id="PIRNR012524"/>
    </source>
</evidence>
<dbReference type="InterPro" id="IPR048588">
    <property type="entry name" value="CvfB_S1_2nd"/>
</dbReference>
<dbReference type="AlphaFoldDB" id="A0A288QWF5"/>
<reference evidence="6 7" key="1">
    <citation type="submission" date="2018-07" db="EMBL/GenBank/DDBJ databases">
        <title>Genomic Encyclopedia of Type Strains, Phase III (KMG-III): the genomes of soil and plant-associated and newly described type strains.</title>
        <authorList>
            <person name="Whitman W."/>
        </authorList>
    </citation>
    <scope>NUCLEOTIDE SEQUENCE [LARGE SCALE GENOMIC DNA]</scope>
    <source>
        <strain evidence="6 7">CECT 7031</strain>
    </source>
</reference>
<dbReference type="PIRSF" id="PIRSF012524">
    <property type="entry name" value="YitL_S1"/>
    <property type="match status" value="1"/>
</dbReference>
<dbReference type="Gene3D" id="2.40.50.330">
    <property type="match status" value="1"/>
</dbReference>
<dbReference type="Pfam" id="PF13509">
    <property type="entry name" value="S1_2"/>
    <property type="match status" value="1"/>
</dbReference>
<evidence type="ECO:0000313" key="6">
    <source>
        <dbReference type="EMBL" id="RDL11715.1"/>
    </source>
</evidence>
<feature type="domain" description="Conserved virulence factor B first S1" evidence="2">
    <location>
        <begin position="5"/>
        <end position="62"/>
    </location>
</feature>
<name>A0A288QWF5_9LACO</name>
<dbReference type="RefSeq" id="WP_070229787.1">
    <property type="nucleotide sequence ID" value="NZ_BJYO01000002.1"/>
</dbReference>
<dbReference type="InterPro" id="IPR036388">
    <property type="entry name" value="WH-like_DNA-bd_sf"/>
</dbReference>
<feature type="domain" description="Conserved virulence factor B-like winged helix" evidence="3">
    <location>
        <begin position="227"/>
        <end position="285"/>
    </location>
</feature>
<dbReference type="Pfam" id="PF21191">
    <property type="entry name" value="CvfB_1st"/>
    <property type="match status" value="1"/>
</dbReference>
<evidence type="ECO:0000313" key="7">
    <source>
        <dbReference type="Proteomes" id="UP000254912"/>
    </source>
</evidence>
<comment type="similarity">
    <text evidence="1">Belongs to the CvfB family.</text>
</comment>
<dbReference type="Pfam" id="PF21543">
    <property type="entry name" value="CvfB_2nd"/>
    <property type="match status" value="1"/>
</dbReference>
<dbReference type="InterPro" id="IPR040764">
    <property type="entry name" value="CvfB_WH"/>
</dbReference>
<accession>A0A288QWF5</accession>
<dbReference type="Proteomes" id="UP000254912">
    <property type="component" value="Unassembled WGS sequence"/>
</dbReference>
<evidence type="ECO:0000259" key="4">
    <source>
        <dbReference type="Pfam" id="PF21191"/>
    </source>
</evidence>
<gene>
    <name evidence="6" type="ORF">DFP99_0133</name>
</gene>
<dbReference type="InterPro" id="IPR039566">
    <property type="entry name" value="CvfB_S1_st"/>
</dbReference>
<feature type="domain" description="Conserved virulence factor B second S1" evidence="4">
    <location>
        <begin position="73"/>
        <end position="134"/>
    </location>
</feature>
<sequence length="290" mass="32863">MTHKIGEVLTATVTDENEQYYFAQVEGITYEIDKTELLKPLNVGGMVTGFTYENKHSRLQLTKTLPEVRLGHYAWGTVTDIRRDLGVFVNIGLPNKDVVVSLDELPTIKELWPQKGDRLMITLRIDNKDRLWGELAPNEVLNAVRIPAKADMKGKKDVKATVYRLKMVGTLVITSEYKFGFIHPSERDREPRLGEEITARVIGVRPDGLMNLSLKPLAYKAIGEDAQMLLTLLEHAKTHSLPFTDKSDPSDIKDYFSMSKGQFKRAVGNLYKQHKITQDETGIYLVEEAD</sequence>
<protein>
    <submittedName>
        <fullName evidence="6">Uncharacterized protein</fullName>
    </submittedName>
</protein>
<dbReference type="GeneID" id="94545709"/>
<dbReference type="KEGG" id="wso:WSWS_00504"/>
<dbReference type="EMBL" id="QRAS01000001">
    <property type="protein sequence ID" value="RDL11715.1"/>
    <property type="molecule type" value="Genomic_DNA"/>
</dbReference>
<dbReference type="InterPro" id="IPR012340">
    <property type="entry name" value="NA-bd_OB-fold"/>
</dbReference>
<keyword evidence="7" id="KW-1185">Reference proteome</keyword>
<evidence type="ECO:0000259" key="5">
    <source>
        <dbReference type="Pfam" id="PF21543"/>
    </source>
</evidence>
<dbReference type="Pfam" id="PF17783">
    <property type="entry name" value="WHD_CvfB"/>
    <property type="match status" value="1"/>
</dbReference>
<evidence type="ECO:0000259" key="2">
    <source>
        <dbReference type="Pfam" id="PF13509"/>
    </source>
</evidence>
<dbReference type="PANTHER" id="PTHR37296">
    <property type="entry name" value="CONSERVED VIRULENCE FACTOR B"/>
    <property type="match status" value="1"/>
</dbReference>
<dbReference type="InterPro" id="IPR048587">
    <property type="entry name" value="CvfB_S1_3rd"/>
</dbReference>